<evidence type="ECO:0000313" key="11">
    <source>
        <dbReference type="EMBL" id="SFQ13027.1"/>
    </source>
</evidence>
<evidence type="ECO:0000313" key="12">
    <source>
        <dbReference type="Proteomes" id="UP000182762"/>
    </source>
</evidence>
<dbReference type="InterPro" id="IPR011545">
    <property type="entry name" value="DEAD/DEAH_box_helicase_dom"/>
</dbReference>
<dbReference type="PANTHER" id="PTHR13710:SF84">
    <property type="entry name" value="ATP-DEPENDENT DNA HELICASE RECS-RELATED"/>
    <property type="match status" value="1"/>
</dbReference>
<dbReference type="Pfam" id="PF16124">
    <property type="entry name" value="RecQ_Zn_bind"/>
    <property type="match status" value="1"/>
</dbReference>
<proteinExistence type="predicted"/>
<dbReference type="Pfam" id="PF00271">
    <property type="entry name" value="Helicase_C"/>
    <property type="match status" value="1"/>
</dbReference>
<keyword evidence="1" id="KW-0547">Nucleotide-binding</keyword>
<keyword evidence="3 11" id="KW-0347">Helicase</keyword>
<dbReference type="InterPro" id="IPR032284">
    <property type="entry name" value="RecQ_Zn-bd"/>
</dbReference>
<dbReference type="NCBIfam" id="TIGR00614">
    <property type="entry name" value="recQ_fam"/>
    <property type="match status" value="1"/>
</dbReference>
<dbReference type="PROSITE" id="PS50206">
    <property type="entry name" value="RHODANESE_3"/>
    <property type="match status" value="1"/>
</dbReference>
<dbReference type="SUPFAM" id="SSF52540">
    <property type="entry name" value="P-loop containing nucleoside triphosphate hydrolases"/>
    <property type="match status" value="1"/>
</dbReference>
<keyword evidence="2" id="KW-0378">Hydrolase</keyword>
<evidence type="ECO:0000259" key="10">
    <source>
        <dbReference type="PROSITE" id="PS51194"/>
    </source>
</evidence>
<gene>
    <name evidence="11" type="ORF">SAMN02745910_00333</name>
</gene>
<feature type="domain" description="Helicase C-terminal" evidence="10">
    <location>
        <begin position="215"/>
        <end position="365"/>
    </location>
</feature>
<dbReference type="GeneID" id="93709106"/>
<feature type="domain" description="Helicase ATP-binding" evidence="9">
    <location>
        <begin position="24"/>
        <end position="191"/>
    </location>
</feature>
<dbReference type="PROSITE" id="PS00690">
    <property type="entry name" value="DEAH_ATP_HELICASE"/>
    <property type="match status" value="1"/>
</dbReference>
<dbReference type="InterPro" id="IPR001650">
    <property type="entry name" value="Helicase_C-like"/>
</dbReference>
<dbReference type="InterPro" id="IPR001763">
    <property type="entry name" value="Rhodanese-like_dom"/>
</dbReference>
<evidence type="ECO:0000256" key="4">
    <source>
        <dbReference type="ARBA" id="ARBA00022840"/>
    </source>
</evidence>
<keyword evidence="5" id="KW-0238">DNA-binding</keyword>
<dbReference type="PANTHER" id="PTHR13710">
    <property type="entry name" value="DNA HELICASE RECQ FAMILY MEMBER"/>
    <property type="match status" value="1"/>
</dbReference>
<organism evidence="11 12">
    <name type="scientific">Priestia endophytica DSM 13796</name>
    <dbReference type="NCBI Taxonomy" id="1121089"/>
    <lineage>
        <taxon>Bacteria</taxon>
        <taxon>Bacillati</taxon>
        <taxon>Bacillota</taxon>
        <taxon>Bacilli</taxon>
        <taxon>Bacillales</taxon>
        <taxon>Bacillaceae</taxon>
        <taxon>Priestia</taxon>
    </lineage>
</organism>
<evidence type="ECO:0000259" key="9">
    <source>
        <dbReference type="PROSITE" id="PS51192"/>
    </source>
</evidence>
<dbReference type="EMBL" id="FOXX01000001">
    <property type="protein sequence ID" value="SFQ13027.1"/>
    <property type="molecule type" value="Genomic_DNA"/>
</dbReference>
<dbReference type="InterPro" id="IPR002464">
    <property type="entry name" value="DNA/RNA_helicase_DEAH_CS"/>
</dbReference>
<dbReference type="GO" id="GO:0004386">
    <property type="term" value="F:helicase activity"/>
    <property type="evidence" value="ECO:0007669"/>
    <property type="project" value="UniProtKB-KW"/>
</dbReference>
<keyword evidence="12" id="KW-1185">Reference proteome</keyword>
<evidence type="ECO:0000256" key="6">
    <source>
        <dbReference type="ARBA" id="ARBA00044535"/>
    </source>
</evidence>
<dbReference type="InterPro" id="IPR014001">
    <property type="entry name" value="Helicase_ATP-bd"/>
</dbReference>
<evidence type="ECO:0000256" key="3">
    <source>
        <dbReference type="ARBA" id="ARBA00022806"/>
    </source>
</evidence>
<name>A0A1I5W083_9BACI</name>
<dbReference type="Pfam" id="PF00270">
    <property type="entry name" value="DEAD"/>
    <property type="match status" value="1"/>
</dbReference>
<dbReference type="Gene3D" id="3.40.50.300">
    <property type="entry name" value="P-loop containing nucleotide triphosphate hydrolases"/>
    <property type="match status" value="2"/>
</dbReference>
<dbReference type="CDD" id="cd17920">
    <property type="entry name" value="DEXHc_RecQ"/>
    <property type="match status" value="1"/>
</dbReference>
<dbReference type="PROSITE" id="PS51194">
    <property type="entry name" value="HELICASE_CTER"/>
    <property type="match status" value="1"/>
</dbReference>
<sequence>MELEDILFKKFGYQTFKSGQKEVISSLLEGKHTIAVLPTGTGKSLCYQLTGYIINKPILIVSPLLSLMEDQVQQLKMNGEKRVIALNSFLQEKEWKKAVNELSKYKFIYASPEALQNPRTMDALKRIGIALFVVDEAHCISQWGHDFRLEYSMLGSVWEKLERPTCLALTATATEAVIEDVIAHLHLEDVTKLIYSVNRPNIGMKVERVESIEEKKEHVLRYVQKMKKPCLIYCSSRNWTENLTEYLLENGVSNVAFYHGGMPYNERILIQQQFLHDQLDVICCTSAFGMGVNKKNVRFVLHFHPPTQLESYVQEMGRAGRDGKESFSVVLYDERDDELAFHLMSSELPDRSLCYAVLSILEKYQDGTNVSLLDRDIIETYGINEVHWRFIRFHLQQNGMIKNDKLEKTNHKEEMVNNIQKAVESRLHDKEARFKEMKKFLLSKSCRRSIILSYFQNDNEPTPPLCCDICGIDEEAYEEQGSVNDEKKTYSWINHLSHLLGQKEEKYEYF</sequence>
<evidence type="ECO:0000256" key="5">
    <source>
        <dbReference type="ARBA" id="ARBA00023125"/>
    </source>
</evidence>
<protein>
    <recommendedName>
        <fullName evidence="6">ATP-dependent DNA helicase RecQ</fullName>
    </recommendedName>
    <alternativeName>
        <fullName evidence="7">DNA 3'-5' helicase RecQ</fullName>
    </alternativeName>
</protein>
<feature type="domain" description="Rhodanese" evidence="8">
    <location>
        <begin position="232"/>
        <end position="267"/>
    </location>
</feature>
<dbReference type="SMART" id="SM00490">
    <property type="entry name" value="HELICc"/>
    <property type="match status" value="1"/>
</dbReference>
<evidence type="ECO:0000256" key="2">
    <source>
        <dbReference type="ARBA" id="ARBA00022801"/>
    </source>
</evidence>
<dbReference type="PROSITE" id="PS51192">
    <property type="entry name" value="HELICASE_ATP_BIND_1"/>
    <property type="match status" value="1"/>
</dbReference>
<dbReference type="Proteomes" id="UP000182762">
    <property type="component" value="Unassembled WGS sequence"/>
</dbReference>
<accession>A0A1I5W083</accession>
<evidence type="ECO:0000259" key="8">
    <source>
        <dbReference type="PROSITE" id="PS50206"/>
    </source>
</evidence>
<reference evidence="11 12" key="1">
    <citation type="submission" date="2016-10" db="EMBL/GenBank/DDBJ databases">
        <authorList>
            <person name="Varghese N."/>
            <person name="Submissions S."/>
        </authorList>
    </citation>
    <scope>NUCLEOTIDE SEQUENCE [LARGE SCALE GENOMIC DNA]</scope>
    <source>
        <strain evidence="11 12">DSM 13796</strain>
    </source>
</reference>
<dbReference type="InterPro" id="IPR004589">
    <property type="entry name" value="DNA_helicase_ATP-dep_RecQ"/>
</dbReference>
<evidence type="ECO:0000256" key="7">
    <source>
        <dbReference type="ARBA" id="ARBA00044550"/>
    </source>
</evidence>
<dbReference type="SMART" id="SM00487">
    <property type="entry name" value="DEXDc"/>
    <property type="match status" value="1"/>
</dbReference>
<dbReference type="InterPro" id="IPR027417">
    <property type="entry name" value="P-loop_NTPase"/>
</dbReference>
<keyword evidence="4" id="KW-0067">ATP-binding</keyword>
<dbReference type="RefSeq" id="WP_061801852.1">
    <property type="nucleotide sequence ID" value="NZ_FOXX01000001.1"/>
</dbReference>
<evidence type="ECO:0000256" key="1">
    <source>
        <dbReference type="ARBA" id="ARBA00022741"/>
    </source>
</evidence>
<comment type="caution">
    <text evidence="11">The sequence shown here is derived from an EMBL/GenBank/DDBJ whole genome shotgun (WGS) entry which is preliminary data.</text>
</comment>